<dbReference type="RefSeq" id="WP_110252002.1">
    <property type="nucleotide sequence ID" value="NZ_QJJR01000014.1"/>
</dbReference>
<dbReference type="InterPro" id="IPR011528">
    <property type="entry name" value="NERD"/>
</dbReference>
<accession>A0A2V3W3A7</accession>
<keyword evidence="3" id="KW-1185">Reference proteome</keyword>
<reference evidence="2 3" key="1">
    <citation type="submission" date="2018-05" db="EMBL/GenBank/DDBJ databases">
        <title>Genomic Encyclopedia of Type Strains, Phase IV (KMG-IV): sequencing the most valuable type-strain genomes for metagenomic binning, comparative biology and taxonomic classification.</title>
        <authorList>
            <person name="Goeker M."/>
        </authorList>
    </citation>
    <scope>NUCLEOTIDE SEQUENCE [LARGE SCALE GENOMIC DNA]</scope>
    <source>
        <strain evidence="2 3">DSM 22440</strain>
    </source>
</reference>
<comment type="caution">
    <text evidence="2">The sequence shown here is derived from an EMBL/GenBank/DDBJ whole genome shotgun (WGS) entry which is preliminary data.</text>
</comment>
<dbReference type="Pfam" id="PF08378">
    <property type="entry name" value="NERD"/>
    <property type="match status" value="1"/>
</dbReference>
<sequence length="301" mass="36318">MSQLVKLENYISRYQQDPFHYPSQYIRLKQENWKHLLDVWKQEQNQILLETPDVEYHLFDKWRKRFAKRTETDVIEESSLILPQNEEQLKQYFLDSLFNFQLKWASSTISQMSFLDRDYFDDFTLKYLLQRFPDTYLFMYKPIFKLKNAEIETDIVLIAPFEVLIIKIVEFPLGETVIAEDDRSWLKEEKNIRSKFMSPLISLKRSDKLIRSILNHKEIDMPVKKVVLSRTNKIEFHLEPYQTEFIDKDHHEDWVQSQRQTNAPLKHNQLKVLDALLTFSDTVSFSRPEWQATDSDDFSFE</sequence>
<dbReference type="EMBL" id="QJJR01000014">
    <property type="protein sequence ID" value="PXW88186.1"/>
    <property type="molecule type" value="Genomic_DNA"/>
</dbReference>
<dbReference type="AlphaFoldDB" id="A0A2V3W3A7"/>
<evidence type="ECO:0000259" key="1">
    <source>
        <dbReference type="Pfam" id="PF08378"/>
    </source>
</evidence>
<gene>
    <name evidence="2" type="ORF">DES38_11449</name>
</gene>
<organism evidence="2 3">
    <name type="scientific">Streptohalobacillus salinus</name>
    <dbReference type="NCBI Taxonomy" id="621096"/>
    <lineage>
        <taxon>Bacteria</taxon>
        <taxon>Bacillati</taxon>
        <taxon>Bacillota</taxon>
        <taxon>Bacilli</taxon>
        <taxon>Bacillales</taxon>
        <taxon>Bacillaceae</taxon>
        <taxon>Streptohalobacillus</taxon>
    </lineage>
</organism>
<dbReference type="OrthoDB" id="2433183at2"/>
<evidence type="ECO:0000313" key="3">
    <source>
        <dbReference type="Proteomes" id="UP000247922"/>
    </source>
</evidence>
<evidence type="ECO:0000313" key="2">
    <source>
        <dbReference type="EMBL" id="PXW88186.1"/>
    </source>
</evidence>
<feature type="domain" description="NERD" evidence="1">
    <location>
        <begin position="129"/>
        <end position="227"/>
    </location>
</feature>
<name>A0A2V3W3A7_9BACI</name>
<proteinExistence type="predicted"/>
<protein>
    <submittedName>
        <fullName evidence="2">Nuclease-like protein</fullName>
    </submittedName>
</protein>
<dbReference type="Proteomes" id="UP000247922">
    <property type="component" value="Unassembled WGS sequence"/>
</dbReference>